<organism evidence="4">
    <name type="scientific">Sulfurisphaera javensis</name>
    <dbReference type="NCBI Taxonomy" id="2049879"/>
    <lineage>
        <taxon>Archaea</taxon>
        <taxon>Thermoproteota</taxon>
        <taxon>Thermoprotei</taxon>
        <taxon>Sulfolobales</taxon>
        <taxon>Sulfolobaceae</taxon>
        <taxon>Sulfurisphaera</taxon>
    </lineage>
</organism>
<evidence type="ECO:0000259" key="3">
    <source>
        <dbReference type="PROSITE" id="PS51295"/>
    </source>
</evidence>
<dbReference type="SMART" id="SM01103">
    <property type="entry name" value="CRS1_YhbY"/>
    <property type="match status" value="1"/>
</dbReference>
<reference evidence="4" key="1">
    <citation type="submission" date="2024-03" db="EMBL/GenBank/DDBJ databases">
        <title>Complete genome sequence of Sulfurisphaera javensis strain KD-1.</title>
        <authorList>
            <person name="Sakai H."/>
            <person name="Nur N."/>
            <person name="Suwanto A."/>
            <person name="Kurosawa N."/>
        </authorList>
    </citation>
    <scope>NUCLEOTIDE SEQUENCE</scope>
    <source>
        <strain evidence="4">KD-1</strain>
    </source>
</reference>
<protein>
    <submittedName>
        <fullName evidence="4">YhbY family RNA-binding protein</fullName>
    </submittedName>
</protein>
<dbReference type="AlphaFoldDB" id="A0AAT9GNP8"/>
<dbReference type="InterPro" id="IPR035920">
    <property type="entry name" value="YhbY-like_sf"/>
</dbReference>
<dbReference type="Pfam" id="PF01985">
    <property type="entry name" value="CRS1_YhbY"/>
    <property type="match status" value="1"/>
</dbReference>
<keyword evidence="1 2" id="KW-0694">RNA-binding</keyword>
<evidence type="ECO:0000256" key="1">
    <source>
        <dbReference type="ARBA" id="ARBA00022884"/>
    </source>
</evidence>
<evidence type="ECO:0000313" key="4">
    <source>
        <dbReference type="EMBL" id="BFH72530.1"/>
    </source>
</evidence>
<dbReference type="PROSITE" id="PS51295">
    <property type="entry name" value="CRM"/>
    <property type="match status" value="1"/>
</dbReference>
<dbReference type="PANTHER" id="PTHR40065:SF3">
    <property type="entry name" value="RNA-BINDING PROTEIN YHBY"/>
    <property type="match status" value="1"/>
</dbReference>
<accession>A0AAT9GNP8</accession>
<dbReference type="SUPFAM" id="SSF75471">
    <property type="entry name" value="YhbY-like"/>
    <property type="match status" value="1"/>
</dbReference>
<dbReference type="InterPro" id="IPR051925">
    <property type="entry name" value="RNA-binding_domain"/>
</dbReference>
<dbReference type="PANTHER" id="PTHR40065">
    <property type="entry name" value="RNA-BINDING PROTEIN YHBY"/>
    <property type="match status" value="1"/>
</dbReference>
<dbReference type="KEGG" id="sjv:SJAV_04740"/>
<dbReference type="RefSeq" id="WP_369610746.1">
    <property type="nucleotide sequence ID" value="NZ_AP031322.1"/>
</dbReference>
<sequence length="93" mass="10573">MAGQEDINYNIKQLIKKAKANHADVRIGKKGVTDEVINEIKKRLKSHKVVKVKIGIDVDDRREFARKIAELAEAKLIEVRGFTFILAKEDDSN</sequence>
<feature type="domain" description="CRM" evidence="3">
    <location>
        <begin position="4"/>
        <end position="93"/>
    </location>
</feature>
<dbReference type="Gene3D" id="3.30.110.60">
    <property type="entry name" value="YhbY-like"/>
    <property type="match status" value="1"/>
</dbReference>
<dbReference type="GO" id="GO:0003723">
    <property type="term" value="F:RNA binding"/>
    <property type="evidence" value="ECO:0007669"/>
    <property type="project" value="UniProtKB-UniRule"/>
</dbReference>
<dbReference type="EMBL" id="AP031322">
    <property type="protein sequence ID" value="BFH72530.1"/>
    <property type="molecule type" value="Genomic_DNA"/>
</dbReference>
<name>A0AAT9GNP8_9CREN</name>
<gene>
    <name evidence="4" type="ORF">SJAV_04740</name>
</gene>
<dbReference type="InterPro" id="IPR001890">
    <property type="entry name" value="RNA-binding_CRM"/>
</dbReference>
<dbReference type="GeneID" id="92353406"/>
<evidence type="ECO:0000256" key="2">
    <source>
        <dbReference type="PROSITE-ProRule" id="PRU00626"/>
    </source>
</evidence>
<proteinExistence type="predicted"/>